<dbReference type="Pfam" id="PF25917">
    <property type="entry name" value="BSH_RND"/>
    <property type="match status" value="1"/>
</dbReference>
<feature type="chain" id="PRO_5024868599" evidence="4">
    <location>
        <begin position="31"/>
        <end position="391"/>
    </location>
</feature>
<keyword evidence="4" id="KW-0732">Signal</keyword>
<gene>
    <name evidence="9" type="ORF">GFK26_27245</name>
</gene>
<dbReference type="PANTHER" id="PTHR30158:SF10">
    <property type="entry name" value="CATION EFFLUX PUMP"/>
    <property type="match status" value="1"/>
</dbReference>
<feature type="region of interest" description="Disordered" evidence="3">
    <location>
        <begin position="370"/>
        <end position="391"/>
    </location>
</feature>
<dbReference type="Pfam" id="PF25954">
    <property type="entry name" value="Beta-barrel_RND_2"/>
    <property type="match status" value="1"/>
</dbReference>
<protein>
    <submittedName>
        <fullName evidence="9">Efflux RND transporter periplasmic adaptor subunit</fullName>
    </submittedName>
</protein>
<evidence type="ECO:0000259" key="7">
    <source>
        <dbReference type="Pfam" id="PF25954"/>
    </source>
</evidence>
<dbReference type="Proteomes" id="UP000326780">
    <property type="component" value="Chromosome"/>
</dbReference>
<evidence type="ECO:0000256" key="1">
    <source>
        <dbReference type="ARBA" id="ARBA00004196"/>
    </source>
</evidence>
<dbReference type="GO" id="GO:0005886">
    <property type="term" value="C:plasma membrane"/>
    <property type="evidence" value="ECO:0007669"/>
    <property type="project" value="TreeGrafter"/>
</dbReference>
<dbReference type="GO" id="GO:0022857">
    <property type="term" value="F:transmembrane transporter activity"/>
    <property type="evidence" value="ECO:0007669"/>
    <property type="project" value="InterPro"/>
</dbReference>
<sequence length="391" mass="40915">MKVKRVTPITAAMSVALALVIAGCKETAPAAAPAKPPDVPVAEVVVRPVSPFVEFTGSLTAVKRVELRPRVAGYIQDVSVPEGRFVEKGRSLFVIDPRVFQATLNAATARLRQAEAASMLAQADHARAEQLFAQKIAARDRLDTATAALNAGKAQVDAAKAALDAARLDLSFARVTAPISGRVGQALVTEGNYVASGVTPLTTIVSIDPLHVYFDVDERTYLRSLAAGRATAAPQGSQASKVMVALLTDKTYSRPGRVDYLSNASDRATGTVRVRAVVANPDGHLTPGLFAKVKLETGAPQARVLISDQSIGTDQGSRYVLVVGKDDKTEYRPVELGPVVDGLRVIEQGLQPGERIVVKGLVRPGMQVAPQPAAIDGTPAAAAPPASGAAQ</sequence>
<feature type="domain" description="Multidrug resistance protein MdtA-like C-terminal permuted SH3" evidence="8">
    <location>
        <begin position="305"/>
        <end position="361"/>
    </location>
</feature>
<evidence type="ECO:0000259" key="5">
    <source>
        <dbReference type="Pfam" id="PF25876"/>
    </source>
</evidence>
<comment type="subcellular location">
    <subcellularLocation>
        <location evidence="1">Cell envelope</location>
    </subcellularLocation>
</comment>
<dbReference type="Gene3D" id="2.40.30.170">
    <property type="match status" value="1"/>
</dbReference>
<feature type="compositionally biased region" description="Low complexity" evidence="3">
    <location>
        <begin position="372"/>
        <end position="391"/>
    </location>
</feature>
<evidence type="ECO:0000259" key="6">
    <source>
        <dbReference type="Pfam" id="PF25917"/>
    </source>
</evidence>
<dbReference type="GO" id="GO:0030313">
    <property type="term" value="C:cell envelope"/>
    <property type="evidence" value="ECO:0007669"/>
    <property type="project" value="UniProtKB-SubCell"/>
</dbReference>
<feature type="domain" description="CusB-like beta-barrel" evidence="7">
    <location>
        <begin position="240"/>
        <end position="297"/>
    </location>
</feature>
<dbReference type="Pfam" id="PF25967">
    <property type="entry name" value="RND-MFP_C"/>
    <property type="match status" value="1"/>
</dbReference>
<feature type="signal peptide" evidence="4">
    <location>
        <begin position="1"/>
        <end position="30"/>
    </location>
</feature>
<evidence type="ECO:0000256" key="4">
    <source>
        <dbReference type="SAM" id="SignalP"/>
    </source>
</evidence>
<dbReference type="Gene3D" id="1.10.287.470">
    <property type="entry name" value="Helix hairpin bin"/>
    <property type="match status" value="1"/>
</dbReference>
<dbReference type="PANTHER" id="PTHR30158">
    <property type="entry name" value="ACRA/E-RELATED COMPONENT OF DRUG EFFLUX TRANSPORTER"/>
    <property type="match status" value="1"/>
</dbReference>
<evidence type="ECO:0000313" key="10">
    <source>
        <dbReference type="Proteomes" id="UP000326780"/>
    </source>
</evidence>
<reference evidence="9 10" key="1">
    <citation type="submission" date="2019-10" db="EMBL/GenBank/DDBJ databases">
        <title>Complete genome sequence of Variovorax paradoxus 5C-2.</title>
        <authorList>
            <person name="Gogoleva N.E."/>
            <person name="Balkin A.S."/>
        </authorList>
    </citation>
    <scope>NUCLEOTIDE SEQUENCE [LARGE SCALE GENOMIC DNA]</scope>
    <source>
        <strain evidence="9 10">5C-2</strain>
    </source>
</reference>
<feature type="domain" description="Multidrug resistance protein MdtA-like alpha-helical hairpin" evidence="5">
    <location>
        <begin position="104"/>
        <end position="172"/>
    </location>
</feature>
<dbReference type="InterPro" id="IPR006143">
    <property type="entry name" value="RND_pump_MFP"/>
</dbReference>
<dbReference type="SUPFAM" id="SSF111369">
    <property type="entry name" value="HlyD-like secretion proteins"/>
    <property type="match status" value="1"/>
</dbReference>
<evidence type="ECO:0000256" key="2">
    <source>
        <dbReference type="ARBA" id="ARBA00009477"/>
    </source>
</evidence>
<comment type="similarity">
    <text evidence="2">Belongs to the membrane fusion protein (MFP) (TC 8.A.1) family.</text>
</comment>
<dbReference type="Gene3D" id="2.40.420.20">
    <property type="match status" value="1"/>
</dbReference>
<accession>A0A5Q0M9M5</accession>
<dbReference type="InterPro" id="IPR058624">
    <property type="entry name" value="MdtA-like_HH"/>
</dbReference>
<dbReference type="Gene3D" id="2.40.50.100">
    <property type="match status" value="1"/>
</dbReference>
<dbReference type="AlphaFoldDB" id="A0A5Q0M9M5"/>
<dbReference type="PROSITE" id="PS51257">
    <property type="entry name" value="PROKAR_LIPOPROTEIN"/>
    <property type="match status" value="1"/>
</dbReference>
<evidence type="ECO:0000313" key="9">
    <source>
        <dbReference type="EMBL" id="QFZ86196.1"/>
    </source>
</evidence>
<dbReference type="GO" id="GO:0046677">
    <property type="term" value="P:response to antibiotic"/>
    <property type="evidence" value="ECO:0007669"/>
    <property type="project" value="TreeGrafter"/>
</dbReference>
<evidence type="ECO:0000259" key="8">
    <source>
        <dbReference type="Pfam" id="PF25967"/>
    </source>
</evidence>
<evidence type="ECO:0000256" key="3">
    <source>
        <dbReference type="SAM" id="MobiDB-lite"/>
    </source>
</evidence>
<dbReference type="InterPro" id="IPR058625">
    <property type="entry name" value="MdtA-like_BSH"/>
</dbReference>
<dbReference type="FunFam" id="2.40.420.20:FF:000001">
    <property type="entry name" value="Efflux RND transporter periplasmic adaptor subunit"/>
    <property type="match status" value="1"/>
</dbReference>
<dbReference type="EMBL" id="CP045644">
    <property type="protein sequence ID" value="QFZ86196.1"/>
    <property type="molecule type" value="Genomic_DNA"/>
</dbReference>
<name>A0A5Q0M9M5_VARPD</name>
<feature type="domain" description="Multidrug resistance protein MdtA-like barrel-sandwich hybrid" evidence="6">
    <location>
        <begin position="64"/>
        <end position="199"/>
    </location>
</feature>
<organism evidence="9 10">
    <name type="scientific">Variovorax paradoxus</name>
    <dbReference type="NCBI Taxonomy" id="34073"/>
    <lineage>
        <taxon>Bacteria</taxon>
        <taxon>Pseudomonadati</taxon>
        <taxon>Pseudomonadota</taxon>
        <taxon>Betaproteobacteria</taxon>
        <taxon>Burkholderiales</taxon>
        <taxon>Comamonadaceae</taxon>
        <taxon>Variovorax</taxon>
    </lineage>
</organism>
<dbReference type="InterPro" id="IPR058792">
    <property type="entry name" value="Beta-barrel_RND_2"/>
</dbReference>
<proteinExistence type="inferred from homology"/>
<dbReference type="Pfam" id="PF25876">
    <property type="entry name" value="HH_MFP_RND"/>
    <property type="match status" value="1"/>
</dbReference>
<dbReference type="NCBIfam" id="TIGR01730">
    <property type="entry name" value="RND_mfp"/>
    <property type="match status" value="1"/>
</dbReference>
<dbReference type="InterPro" id="IPR058627">
    <property type="entry name" value="MdtA-like_C"/>
</dbReference>